<proteinExistence type="inferred from homology"/>
<protein>
    <submittedName>
        <fullName evidence="6">NADPH-dependent oxidoreductase</fullName>
    </submittedName>
</protein>
<organism evidence="6 7">
    <name type="scientific">Vagococcus zengguangii</name>
    <dbReference type="NCBI Taxonomy" id="2571750"/>
    <lineage>
        <taxon>Bacteria</taxon>
        <taxon>Bacillati</taxon>
        <taxon>Bacillota</taxon>
        <taxon>Bacilli</taxon>
        <taxon>Lactobacillales</taxon>
        <taxon>Enterococcaceae</taxon>
        <taxon>Vagococcus</taxon>
    </lineage>
</organism>
<keyword evidence="5" id="KW-0521">NADP</keyword>
<keyword evidence="3 5" id="KW-0288">FMN</keyword>
<keyword evidence="4 5" id="KW-0560">Oxidoreductase</keyword>
<dbReference type="AlphaFoldDB" id="A0A4D7CX23"/>
<sequence length="245" mass="27448">MNEVIKKMKEHVSVREFETTPLSEEMKQALIEAAQSGSSSNFVQAFSIIEITDPQKREALANITNSAEYVKNTGTFYVFVADLYRHATILETHQKSLDGIRNMESLLVAVVDTTIAAEDMSVAAESMDLGICYIGGIRNDMKQVAEILDLPPFTVPLFGLTVGIPKAKNQVKPRLPIANQVSENTYDREKLTDLTAYEEITHQYYGGRATNAQETSWSFKNANFFGEVRRAEVAEFLKEQGFTFN</sequence>
<accession>A0A4D7CX23</accession>
<dbReference type="InterPro" id="IPR016446">
    <property type="entry name" value="Flavin_OxRdtase_Frp"/>
</dbReference>
<evidence type="ECO:0000256" key="3">
    <source>
        <dbReference type="ARBA" id="ARBA00022643"/>
    </source>
</evidence>
<dbReference type="CDD" id="cd02146">
    <property type="entry name" value="NfsA-like"/>
    <property type="match status" value="1"/>
</dbReference>
<keyword evidence="7" id="KW-1185">Reference proteome</keyword>
<gene>
    <name evidence="6" type="ORF">FA707_08050</name>
</gene>
<dbReference type="Pfam" id="PF00881">
    <property type="entry name" value="Nitroreductase"/>
    <property type="match status" value="1"/>
</dbReference>
<evidence type="ECO:0000256" key="5">
    <source>
        <dbReference type="PIRNR" id="PIRNR005426"/>
    </source>
</evidence>
<evidence type="ECO:0000256" key="4">
    <source>
        <dbReference type="ARBA" id="ARBA00023002"/>
    </source>
</evidence>
<reference evidence="6 7" key="1">
    <citation type="submission" date="2019-04" db="EMBL/GenBank/DDBJ databases">
        <title>Vagococcus sp. nov., isolated from faeces of yaks (Bos grunniens).</title>
        <authorList>
            <person name="Ge Y."/>
        </authorList>
    </citation>
    <scope>NUCLEOTIDE SEQUENCE [LARGE SCALE GENOMIC DNA]</scope>
    <source>
        <strain evidence="6 7">MN-17</strain>
    </source>
</reference>
<dbReference type="PANTHER" id="PTHR43425:SF3">
    <property type="entry name" value="NADPH-DEPENDENT OXIDOREDUCTASE"/>
    <property type="match status" value="1"/>
</dbReference>
<evidence type="ECO:0000313" key="6">
    <source>
        <dbReference type="EMBL" id="QCI86921.1"/>
    </source>
</evidence>
<dbReference type="EMBL" id="CP039712">
    <property type="protein sequence ID" value="QCI86921.1"/>
    <property type="molecule type" value="Genomic_DNA"/>
</dbReference>
<dbReference type="SUPFAM" id="SSF55469">
    <property type="entry name" value="FMN-dependent nitroreductase-like"/>
    <property type="match status" value="1"/>
</dbReference>
<name>A0A4D7CX23_9ENTE</name>
<dbReference type="RefSeq" id="WP_136953743.1">
    <property type="nucleotide sequence ID" value="NZ_CP039712.1"/>
</dbReference>
<evidence type="ECO:0000313" key="7">
    <source>
        <dbReference type="Proteomes" id="UP000298615"/>
    </source>
</evidence>
<comment type="similarity">
    <text evidence="1 5">Belongs to the flavin oxidoreductase frp family.</text>
</comment>
<dbReference type="InterPro" id="IPR000415">
    <property type="entry name" value="Nitroreductase-like"/>
</dbReference>
<dbReference type="OrthoDB" id="9775805at2"/>
<evidence type="ECO:0000256" key="1">
    <source>
        <dbReference type="ARBA" id="ARBA00008366"/>
    </source>
</evidence>
<dbReference type="PIRSF" id="PIRSF005426">
    <property type="entry name" value="Frp"/>
    <property type="match status" value="1"/>
</dbReference>
<evidence type="ECO:0000256" key="2">
    <source>
        <dbReference type="ARBA" id="ARBA00022630"/>
    </source>
</evidence>
<keyword evidence="2 5" id="KW-0285">Flavoprotein</keyword>
<dbReference type="InterPro" id="IPR029479">
    <property type="entry name" value="Nitroreductase"/>
</dbReference>
<dbReference type="PANTHER" id="PTHR43425">
    <property type="entry name" value="OXYGEN-INSENSITIVE NADPH NITROREDUCTASE"/>
    <property type="match status" value="1"/>
</dbReference>
<dbReference type="GO" id="GO:0016491">
    <property type="term" value="F:oxidoreductase activity"/>
    <property type="evidence" value="ECO:0007669"/>
    <property type="project" value="UniProtKB-UniRule"/>
</dbReference>
<dbReference type="KEGG" id="vao:FA707_08050"/>
<dbReference type="Gene3D" id="3.40.109.10">
    <property type="entry name" value="NADH Oxidase"/>
    <property type="match status" value="1"/>
</dbReference>
<dbReference type="Proteomes" id="UP000298615">
    <property type="component" value="Chromosome"/>
</dbReference>